<proteinExistence type="predicted"/>
<reference evidence="2 3" key="1">
    <citation type="submission" date="2020-08" db="EMBL/GenBank/DDBJ databases">
        <title>Sequencing the genomes of 1000 actinobacteria strains.</title>
        <authorList>
            <person name="Klenk H.-P."/>
        </authorList>
    </citation>
    <scope>NUCLEOTIDE SEQUENCE [LARGE SCALE GENOMIC DNA]</scope>
    <source>
        <strain evidence="2 3">DSM 45809</strain>
    </source>
</reference>
<sequence>MNLLHRATHRLPGVPAHVDHPAGHHREPQPQPHHRRRHAPDRRAWFLPAWQRRIAALFGRES</sequence>
<gene>
    <name evidence="2" type="ORF">BJY16_006544</name>
</gene>
<comment type="caution">
    <text evidence="2">The sequence shown here is derived from an EMBL/GenBank/DDBJ whole genome shotgun (WGS) entry which is preliminary data.</text>
</comment>
<evidence type="ECO:0000256" key="1">
    <source>
        <dbReference type="SAM" id="MobiDB-lite"/>
    </source>
</evidence>
<accession>A0A7W7MAQ9</accession>
<feature type="region of interest" description="Disordered" evidence="1">
    <location>
        <begin position="1"/>
        <end position="42"/>
    </location>
</feature>
<evidence type="ECO:0000313" key="3">
    <source>
        <dbReference type="Proteomes" id="UP000546162"/>
    </source>
</evidence>
<evidence type="ECO:0000313" key="2">
    <source>
        <dbReference type="EMBL" id="MBB4743085.1"/>
    </source>
</evidence>
<dbReference type="EMBL" id="JACHNB010000001">
    <property type="protein sequence ID" value="MBB4743085.1"/>
    <property type="molecule type" value="Genomic_DNA"/>
</dbReference>
<dbReference type="Proteomes" id="UP000546162">
    <property type="component" value="Unassembled WGS sequence"/>
</dbReference>
<organism evidence="2 3">
    <name type="scientific">Actinoplanes octamycinicus</name>
    <dbReference type="NCBI Taxonomy" id="135948"/>
    <lineage>
        <taxon>Bacteria</taxon>
        <taxon>Bacillati</taxon>
        <taxon>Actinomycetota</taxon>
        <taxon>Actinomycetes</taxon>
        <taxon>Micromonosporales</taxon>
        <taxon>Micromonosporaceae</taxon>
        <taxon>Actinoplanes</taxon>
    </lineage>
</organism>
<protein>
    <submittedName>
        <fullName evidence="2">Uncharacterized protein</fullName>
    </submittedName>
</protein>
<dbReference type="AlphaFoldDB" id="A0A7W7MAQ9"/>
<feature type="compositionally biased region" description="Basic and acidic residues" evidence="1">
    <location>
        <begin position="17"/>
        <end position="28"/>
    </location>
</feature>
<name>A0A7W7MAQ9_9ACTN</name>
<keyword evidence="3" id="KW-1185">Reference proteome</keyword>
<dbReference type="RefSeq" id="WP_185043397.1">
    <property type="nucleotide sequence ID" value="NZ_BAABFG010000005.1"/>
</dbReference>